<dbReference type="SUPFAM" id="SSF48498">
    <property type="entry name" value="Tetracyclin repressor-like, C-terminal domain"/>
    <property type="match status" value="1"/>
</dbReference>
<dbReference type="Gene3D" id="1.10.10.60">
    <property type="entry name" value="Homeodomain-like"/>
    <property type="match status" value="1"/>
</dbReference>
<evidence type="ECO:0000256" key="5">
    <source>
        <dbReference type="SAM" id="MobiDB-lite"/>
    </source>
</evidence>
<keyword evidence="2 4" id="KW-0238">DNA-binding</keyword>
<dbReference type="PANTHER" id="PTHR30055:SF240">
    <property type="entry name" value="HTH-TYPE TRANSCRIPTIONAL REGULATOR ACRR"/>
    <property type="match status" value="1"/>
</dbReference>
<evidence type="ECO:0000313" key="8">
    <source>
        <dbReference type="Proteomes" id="UP000661507"/>
    </source>
</evidence>
<dbReference type="RefSeq" id="WP_188967544.1">
    <property type="nucleotide sequence ID" value="NZ_BMKW01000006.1"/>
</dbReference>
<dbReference type="InterPro" id="IPR050109">
    <property type="entry name" value="HTH-type_TetR-like_transc_reg"/>
</dbReference>
<dbReference type="InterPro" id="IPR041490">
    <property type="entry name" value="KstR2_TetR_C"/>
</dbReference>
<dbReference type="SUPFAM" id="SSF46689">
    <property type="entry name" value="Homeodomain-like"/>
    <property type="match status" value="1"/>
</dbReference>
<feature type="domain" description="HTH tetR-type" evidence="6">
    <location>
        <begin position="57"/>
        <end position="117"/>
    </location>
</feature>
<gene>
    <name evidence="7" type="ORF">GCM10011320_26660</name>
</gene>
<accession>A0A917NQ91</accession>
<reference evidence="7" key="1">
    <citation type="journal article" date="2014" name="Int. J. Syst. Evol. Microbiol.">
        <title>Complete genome sequence of Corynebacterium casei LMG S-19264T (=DSM 44701T), isolated from a smear-ripened cheese.</title>
        <authorList>
            <consortium name="US DOE Joint Genome Institute (JGI-PGF)"/>
            <person name="Walter F."/>
            <person name="Albersmeier A."/>
            <person name="Kalinowski J."/>
            <person name="Ruckert C."/>
        </authorList>
    </citation>
    <scope>NUCLEOTIDE SEQUENCE</scope>
    <source>
        <strain evidence="7">CGMCC 1.3617</strain>
    </source>
</reference>
<dbReference type="Gene3D" id="1.10.357.10">
    <property type="entry name" value="Tetracycline Repressor, domain 2"/>
    <property type="match status" value="1"/>
</dbReference>
<feature type="region of interest" description="Disordered" evidence="5">
    <location>
        <begin position="1"/>
        <end position="35"/>
    </location>
</feature>
<keyword evidence="1" id="KW-0805">Transcription regulation</keyword>
<dbReference type="PROSITE" id="PS50977">
    <property type="entry name" value="HTH_TETR_2"/>
    <property type="match status" value="1"/>
</dbReference>
<dbReference type="PROSITE" id="PS01081">
    <property type="entry name" value="HTH_TETR_1"/>
    <property type="match status" value="1"/>
</dbReference>
<evidence type="ECO:0000259" key="6">
    <source>
        <dbReference type="PROSITE" id="PS50977"/>
    </source>
</evidence>
<organism evidence="7 8">
    <name type="scientific">Neoroseomonas lacus</name>
    <dbReference type="NCBI Taxonomy" id="287609"/>
    <lineage>
        <taxon>Bacteria</taxon>
        <taxon>Pseudomonadati</taxon>
        <taxon>Pseudomonadota</taxon>
        <taxon>Alphaproteobacteria</taxon>
        <taxon>Acetobacterales</taxon>
        <taxon>Acetobacteraceae</taxon>
        <taxon>Neoroseomonas</taxon>
    </lineage>
</organism>
<dbReference type="EMBL" id="BMKW01000006">
    <property type="protein sequence ID" value="GGJ18037.1"/>
    <property type="molecule type" value="Genomic_DNA"/>
</dbReference>
<dbReference type="InterPro" id="IPR009057">
    <property type="entry name" value="Homeodomain-like_sf"/>
</dbReference>
<evidence type="ECO:0000256" key="3">
    <source>
        <dbReference type="ARBA" id="ARBA00023163"/>
    </source>
</evidence>
<dbReference type="InterPro" id="IPR036271">
    <property type="entry name" value="Tet_transcr_reg_TetR-rel_C_sf"/>
</dbReference>
<dbReference type="PRINTS" id="PR00455">
    <property type="entry name" value="HTHTETR"/>
</dbReference>
<name>A0A917NQ91_9PROT</name>
<dbReference type="InterPro" id="IPR001647">
    <property type="entry name" value="HTH_TetR"/>
</dbReference>
<comment type="caution">
    <text evidence="7">The sequence shown here is derived from an EMBL/GenBank/DDBJ whole genome shotgun (WGS) entry which is preliminary data.</text>
</comment>
<sequence>MARSAPKPRTTAKPAAEPTPATPAKPAARPRGRAAAARQTEDLLSILELGGYTQPAQGRIVQIFEVACRLFAGKGFDGVSMRDLALECGISKATLYHYFPDKDSLLRPLAMGVTKAIYLHVARHDDPSLGAPDRLRRCVVESARFFERHRWAWIASASTFWNDPELRFRRERIGWRDRYERLVREILEAGIAAGEIRPLDVPVAGRMILGAINWMPRWYDPKGPLTAPDIAQSFCDMVLGGILAPAKRAPARKPRAPA</sequence>
<dbReference type="PANTHER" id="PTHR30055">
    <property type="entry name" value="HTH-TYPE TRANSCRIPTIONAL REGULATOR RUTR"/>
    <property type="match status" value="1"/>
</dbReference>
<dbReference type="FunFam" id="1.10.10.60:FF:000141">
    <property type="entry name" value="TetR family transcriptional regulator"/>
    <property type="match status" value="1"/>
</dbReference>
<dbReference type="InterPro" id="IPR023772">
    <property type="entry name" value="DNA-bd_HTH_TetR-type_CS"/>
</dbReference>
<protein>
    <recommendedName>
        <fullName evidence="6">HTH tetR-type domain-containing protein</fullName>
    </recommendedName>
</protein>
<feature type="DNA-binding region" description="H-T-H motif" evidence="4">
    <location>
        <begin position="80"/>
        <end position="99"/>
    </location>
</feature>
<keyword evidence="3" id="KW-0804">Transcription</keyword>
<dbReference type="GO" id="GO:0000976">
    <property type="term" value="F:transcription cis-regulatory region binding"/>
    <property type="evidence" value="ECO:0007669"/>
    <property type="project" value="TreeGrafter"/>
</dbReference>
<dbReference type="Proteomes" id="UP000661507">
    <property type="component" value="Unassembled WGS sequence"/>
</dbReference>
<keyword evidence="8" id="KW-1185">Reference proteome</keyword>
<dbReference type="Pfam" id="PF00440">
    <property type="entry name" value="TetR_N"/>
    <property type="match status" value="1"/>
</dbReference>
<evidence type="ECO:0000256" key="1">
    <source>
        <dbReference type="ARBA" id="ARBA00023015"/>
    </source>
</evidence>
<proteinExistence type="predicted"/>
<evidence type="ECO:0000256" key="4">
    <source>
        <dbReference type="PROSITE-ProRule" id="PRU00335"/>
    </source>
</evidence>
<dbReference type="AlphaFoldDB" id="A0A917NQ91"/>
<dbReference type="Pfam" id="PF17932">
    <property type="entry name" value="TetR_C_24"/>
    <property type="match status" value="1"/>
</dbReference>
<evidence type="ECO:0000313" key="7">
    <source>
        <dbReference type="EMBL" id="GGJ18037.1"/>
    </source>
</evidence>
<dbReference type="GO" id="GO:0003700">
    <property type="term" value="F:DNA-binding transcription factor activity"/>
    <property type="evidence" value="ECO:0007669"/>
    <property type="project" value="TreeGrafter"/>
</dbReference>
<reference evidence="7" key="2">
    <citation type="submission" date="2020-09" db="EMBL/GenBank/DDBJ databases">
        <authorList>
            <person name="Sun Q."/>
            <person name="Zhou Y."/>
        </authorList>
    </citation>
    <scope>NUCLEOTIDE SEQUENCE</scope>
    <source>
        <strain evidence="7">CGMCC 1.3617</strain>
    </source>
</reference>
<evidence type="ECO:0000256" key="2">
    <source>
        <dbReference type="ARBA" id="ARBA00023125"/>
    </source>
</evidence>